<comment type="caution">
    <text evidence="1">The sequence shown here is derived from an EMBL/GenBank/DDBJ whole genome shotgun (WGS) entry which is preliminary data.</text>
</comment>
<evidence type="ECO:0008006" key="3">
    <source>
        <dbReference type="Google" id="ProtNLM"/>
    </source>
</evidence>
<name>A0A2H0UM65_9BACT</name>
<dbReference type="Proteomes" id="UP000229526">
    <property type="component" value="Unassembled WGS sequence"/>
</dbReference>
<accession>A0A2H0UM65</accession>
<protein>
    <recommendedName>
        <fullName evidence="3">Addiction module toxin RelE</fullName>
    </recommendedName>
</protein>
<dbReference type="AlphaFoldDB" id="A0A2H0UM65"/>
<proteinExistence type="predicted"/>
<sequence length="110" mass="12961">MSHFNATLEFEKDFKRLFKKYRTLDDDLEKLKEVLLGSPTGIGKNFVILYSSTSVKIVKARMACKALNNRSLRIVYAYLEQDKQFEFLELYAKGDKENENQQRIKQCLEQ</sequence>
<evidence type="ECO:0000313" key="1">
    <source>
        <dbReference type="EMBL" id="PIR87483.1"/>
    </source>
</evidence>
<dbReference type="EMBL" id="PFBD01000002">
    <property type="protein sequence ID" value="PIR87483.1"/>
    <property type="molecule type" value="Genomic_DNA"/>
</dbReference>
<organism evidence="1 2">
    <name type="scientific">Candidatus Harrisonbacteria bacterium CG10_big_fil_rev_8_21_14_0_10_49_15</name>
    <dbReference type="NCBI Taxonomy" id="1974587"/>
    <lineage>
        <taxon>Bacteria</taxon>
        <taxon>Candidatus Harrisoniibacteriota</taxon>
    </lineage>
</organism>
<evidence type="ECO:0000313" key="2">
    <source>
        <dbReference type="Proteomes" id="UP000229526"/>
    </source>
</evidence>
<reference evidence="2" key="1">
    <citation type="submission" date="2017-09" db="EMBL/GenBank/DDBJ databases">
        <title>Depth-based differentiation of microbial function through sediment-hosted aquifers and enrichment of novel symbionts in the deep terrestrial subsurface.</title>
        <authorList>
            <person name="Probst A.J."/>
            <person name="Ladd B."/>
            <person name="Jarett J.K."/>
            <person name="Geller-Mcgrath D.E."/>
            <person name="Sieber C.M.K."/>
            <person name="Emerson J.B."/>
            <person name="Anantharaman K."/>
            <person name="Thomas B.C."/>
            <person name="Malmstrom R."/>
            <person name="Stieglmeier M."/>
            <person name="Klingl A."/>
            <person name="Woyke T."/>
            <person name="Ryan C.M."/>
            <person name="Banfield J.F."/>
        </authorList>
    </citation>
    <scope>NUCLEOTIDE SEQUENCE [LARGE SCALE GENOMIC DNA]</scope>
</reference>
<gene>
    <name evidence="1" type="ORF">COU11_00495</name>
</gene>